<dbReference type="Pfam" id="PF13546">
    <property type="entry name" value="DDE_5"/>
    <property type="match status" value="1"/>
</dbReference>
<dbReference type="AlphaFoldDB" id="A0A7W7S5B4"/>
<dbReference type="GO" id="GO:0004061">
    <property type="term" value="F:arylformamidase activity"/>
    <property type="evidence" value="ECO:0007669"/>
    <property type="project" value="InterPro"/>
</dbReference>
<accession>A0A7W7S5B4</accession>
<evidence type="ECO:0000256" key="1">
    <source>
        <dbReference type="SAM" id="MobiDB-lite"/>
    </source>
</evidence>
<evidence type="ECO:0000313" key="4">
    <source>
        <dbReference type="Proteomes" id="UP000534286"/>
    </source>
</evidence>
<dbReference type="RefSeq" id="WP_221466912.1">
    <property type="nucleotide sequence ID" value="NZ_BAABEK010000040.1"/>
</dbReference>
<dbReference type="EMBL" id="JACHJU010000007">
    <property type="protein sequence ID" value="MBB4944149.1"/>
    <property type="molecule type" value="Genomic_DNA"/>
</dbReference>
<dbReference type="SUPFAM" id="SSF102198">
    <property type="entry name" value="Putative cyclase"/>
    <property type="match status" value="1"/>
</dbReference>
<dbReference type="Proteomes" id="UP000534286">
    <property type="component" value="Unassembled WGS sequence"/>
</dbReference>
<proteinExistence type="predicted"/>
<dbReference type="Gene3D" id="3.50.30.50">
    <property type="entry name" value="Putative cyclase"/>
    <property type="match status" value="1"/>
</dbReference>
<feature type="domain" description="Transposase IS701-like DDE" evidence="2">
    <location>
        <begin position="7"/>
        <end position="59"/>
    </location>
</feature>
<feature type="region of interest" description="Disordered" evidence="1">
    <location>
        <begin position="133"/>
        <end position="153"/>
    </location>
</feature>
<reference evidence="3 4" key="1">
    <citation type="submission" date="2020-08" db="EMBL/GenBank/DDBJ databases">
        <title>Sequencing the genomes of 1000 actinobacteria strains.</title>
        <authorList>
            <person name="Klenk H.-P."/>
        </authorList>
    </citation>
    <scope>NUCLEOTIDE SEQUENCE [LARGE SCALE GENOMIC DNA]</scope>
    <source>
        <strain evidence="3 4">DSM 43023</strain>
    </source>
</reference>
<name>A0A7W7S5B4_9ACTN</name>
<feature type="region of interest" description="Disordered" evidence="1">
    <location>
        <begin position="315"/>
        <end position="338"/>
    </location>
</feature>
<dbReference type="InterPro" id="IPR038721">
    <property type="entry name" value="IS701-like_DDE_dom"/>
</dbReference>
<dbReference type="InterPro" id="IPR007325">
    <property type="entry name" value="KFase/CYL"/>
</dbReference>
<sequence length="338" mass="35462">MATAPHAGGVPVVDDTGDRKDGTATAHTAHQYLGSVGKIENGIVAVTTLWADERVYYPLHALPYTPAGRLPRGRSDPAFRTKPHQGSWAPMNEAHTPIDAARELAWRGPQAPGAWTTVVRRFRALPPRLSRPPTWPRSCASTACAPGSTRPVRRGVRRAAREGGHLMHEPWEAVAGARVFDLAQPKGFAALGIDAFVPYVGRAVLLDIAAVRGVAALPPGYEITTEDLDEAADGLDIGPGEAVLIGTGWSRHWAEPDLFTGQSGGAPGPGAVAGRRLADHRPRLVGAETIAFEHIAAGHGHAALPYTGSSSSRKGSTSSIPCAWPSSSTPASASFCSS</sequence>
<feature type="region of interest" description="Disordered" evidence="1">
    <location>
        <begin position="1"/>
        <end position="23"/>
    </location>
</feature>
<keyword evidence="4" id="KW-1185">Reference proteome</keyword>
<dbReference type="Pfam" id="PF04199">
    <property type="entry name" value="Cyclase"/>
    <property type="match status" value="1"/>
</dbReference>
<evidence type="ECO:0000259" key="2">
    <source>
        <dbReference type="Pfam" id="PF13546"/>
    </source>
</evidence>
<dbReference type="InterPro" id="IPR037175">
    <property type="entry name" value="KFase_sf"/>
</dbReference>
<dbReference type="GO" id="GO:0019441">
    <property type="term" value="P:L-tryptophan catabolic process to kynurenine"/>
    <property type="evidence" value="ECO:0007669"/>
    <property type="project" value="InterPro"/>
</dbReference>
<comment type="caution">
    <text evidence="3">The sequence shown here is derived from an EMBL/GenBank/DDBJ whole genome shotgun (WGS) entry which is preliminary data.</text>
</comment>
<evidence type="ECO:0000313" key="3">
    <source>
        <dbReference type="EMBL" id="MBB4944149.1"/>
    </source>
</evidence>
<organism evidence="3 4">
    <name type="scientific">Streptosporangium album</name>
    <dbReference type="NCBI Taxonomy" id="47479"/>
    <lineage>
        <taxon>Bacteria</taxon>
        <taxon>Bacillati</taxon>
        <taxon>Actinomycetota</taxon>
        <taxon>Actinomycetes</taxon>
        <taxon>Streptosporangiales</taxon>
        <taxon>Streptosporangiaceae</taxon>
        <taxon>Streptosporangium</taxon>
    </lineage>
</organism>
<gene>
    <name evidence="3" type="ORF">FHR32_008552</name>
</gene>
<protein>
    <recommendedName>
        <fullName evidence="2">Transposase IS701-like DDE domain-containing protein</fullName>
    </recommendedName>
</protein>